<dbReference type="Gene3D" id="3.40.395.10">
    <property type="entry name" value="Adenoviral Proteinase, Chain A"/>
    <property type="match status" value="1"/>
</dbReference>
<reference evidence="4" key="1">
    <citation type="journal article" date="2020" name="Nature">
        <title>Giant virus diversity and host interactions through global metagenomics.</title>
        <authorList>
            <person name="Schulz F."/>
            <person name="Roux S."/>
            <person name="Paez-Espino D."/>
            <person name="Jungbluth S."/>
            <person name="Walsh D.A."/>
            <person name="Denef V.J."/>
            <person name="McMahon K.D."/>
            <person name="Konstantinidis K.T."/>
            <person name="Eloe-Fadrosh E.A."/>
            <person name="Kyrpides N.C."/>
            <person name="Woyke T."/>
        </authorList>
    </citation>
    <scope>NUCLEOTIDE SEQUENCE</scope>
    <source>
        <strain evidence="4">GVMAG-M-3300023179-71</strain>
    </source>
</reference>
<dbReference type="AlphaFoldDB" id="A0A6C0H5C6"/>
<dbReference type="GO" id="GO:0006508">
    <property type="term" value="P:proteolysis"/>
    <property type="evidence" value="ECO:0007669"/>
    <property type="project" value="UniProtKB-KW"/>
</dbReference>
<proteinExistence type="predicted"/>
<dbReference type="EMBL" id="MN739881">
    <property type="protein sequence ID" value="QHT75744.1"/>
    <property type="molecule type" value="Genomic_DNA"/>
</dbReference>
<dbReference type="InterPro" id="IPR038765">
    <property type="entry name" value="Papain-like_cys_pep_sf"/>
</dbReference>
<keyword evidence="2" id="KW-0378">Hydrolase</keyword>
<dbReference type="InterPro" id="IPR003653">
    <property type="entry name" value="Peptidase_C48_C"/>
</dbReference>
<keyword evidence="1" id="KW-0645">Protease</keyword>
<dbReference type="Pfam" id="PF02902">
    <property type="entry name" value="Peptidase_C48"/>
    <property type="match status" value="1"/>
</dbReference>
<sequence>MNCHPTRKKNKNTCFTNNELIELKNIWNNNNPDKKIYTNIPNLIYNELKIKFKNECDRESCWIDKLSANDKLKFNSIFSPKKPKEWNKNPNTWLSNYDIESVMQQYQETYPHFEFIGSSSLDYDTKIGNNCVCNHLCNFQLSKKIKNGINKIGISFNLDTHDKSGSHWVSLFIDITNHYIYYFDSTGEQIPENIMKFVKTVQQQAKDIGKNFKFYQNHPFEHQMGNTECGIYSLYFLIHMLEEPQSFKNIWTKKKISDKYIEQFRNIYFN</sequence>
<dbReference type="GO" id="GO:0008234">
    <property type="term" value="F:cysteine-type peptidase activity"/>
    <property type="evidence" value="ECO:0007669"/>
    <property type="project" value="InterPro"/>
</dbReference>
<evidence type="ECO:0000256" key="2">
    <source>
        <dbReference type="ARBA" id="ARBA00022801"/>
    </source>
</evidence>
<evidence type="ECO:0000259" key="3">
    <source>
        <dbReference type="Pfam" id="PF02902"/>
    </source>
</evidence>
<name>A0A6C0H5C6_9ZZZZ</name>
<evidence type="ECO:0000256" key="1">
    <source>
        <dbReference type="ARBA" id="ARBA00022670"/>
    </source>
</evidence>
<feature type="domain" description="Ubiquitin-like protease family profile" evidence="3">
    <location>
        <begin position="163"/>
        <end position="268"/>
    </location>
</feature>
<accession>A0A6C0H5C6</accession>
<organism evidence="4">
    <name type="scientific">viral metagenome</name>
    <dbReference type="NCBI Taxonomy" id="1070528"/>
    <lineage>
        <taxon>unclassified sequences</taxon>
        <taxon>metagenomes</taxon>
        <taxon>organismal metagenomes</taxon>
    </lineage>
</organism>
<dbReference type="SUPFAM" id="SSF54001">
    <property type="entry name" value="Cysteine proteinases"/>
    <property type="match status" value="1"/>
</dbReference>
<protein>
    <recommendedName>
        <fullName evidence="3">Ubiquitin-like protease family profile domain-containing protein</fullName>
    </recommendedName>
</protein>
<evidence type="ECO:0000313" key="4">
    <source>
        <dbReference type="EMBL" id="QHT75744.1"/>
    </source>
</evidence>